<sequence>MQYLEYQIVVAPHPTSFFSCTNWLLLVHSPEETHYTQTGELENSCQPHQIQRWQFLK</sequence>
<dbReference type="AlphaFoldDB" id="A0A3P7Z2R2"/>
<dbReference type="Proteomes" id="UP000277204">
    <property type="component" value="Unassembled WGS sequence"/>
</dbReference>
<reference evidence="1 2" key="1">
    <citation type="submission" date="2018-11" db="EMBL/GenBank/DDBJ databases">
        <authorList>
            <consortium name="Pathogen Informatics"/>
        </authorList>
    </citation>
    <scope>NUCLEOTIDE SEQUENCE [LARGE SCALE GENOMIC DNA]</scope>
    <source>
        <strain evidence="1 2">Zambia</strain>
    </source>
</reference>
<dbReference type="EMBL" id="UZAI01006204">
    <property type="protein sequence ID" value="VDO94321.1"/>
    <property type="molecule type" value="Genomic_DNA"/>
</dbReference>
<evidence type="ECO:0000313" key="2">
    <source>
        <dbReference type="Proteomes" id="UP000277204"/>
    </source>
</evidence>
<gene>
    <name evidence="1" type="ORF">SMRZ_LOCUS11234</name>
</gene>
<keyword evidence="2" id="KW-1185">Reference proteome</keyword>
<protein>
    <submittedName>
        <fullName evidence="1">Uncharacterized protein</fullName>
    </submittedName>
</protein>
<name>A0A3P7Z2R2_9TREM</name>
<accession>A0A3P7Z2R2</accession>
<organism evidence="1 2">
    <name type="scientific">Schistosoma margrebowiei</name>
    <dbReference type="NCBI Taxonomy" id="48269"/>
    <lineage>
        <taxon>Eukaryota</taxon>
        <taxon>Metazoa</taxon>
        <taxon>Spiralia</taxon>
        <taxon>Lophotrochozoa</taxon>
        <taxon>Platyhelminthes</taxon>
        <taxon>Trematoda</taxon>
        <taxon>Digenea</taxon>
        <taxon>Strigeidida</taxon>
        <taxon>Schistosomatoidea</taxon>
        <taxon>Schistosomatidae</taxon>
        <taxon>Schistosoma</taxon>
    </lineage>
</organism>
<proteinExistence type="predicted"/>
<evidence type="ECO:0000313" key="1">
    <source>
        <dbReference type="EMBL" id="VDO94321.1"/>
    </source>
</evidence>